<dbReference type="Proteomes" id="UP000238916">
    <property type="component" value="Unassembled WGS sequence"/>
</dbReference>
<evidence type="ECO:0000313" key="1">
    <source>
        <dbReference type="EMBL" id="SPF33640.1"/>
    </source>
</evidence>
<reference evidence="2" key="1">
    <citation type="submission" date="2018-02" db="EMBL/GenBank/DDBJ databases">
        <authorList>
            <person name="Hausmann B."/>
        </authorList>
    </citation>
    <scope>NUCLEOTIDE SEQUENCE [LARGE SCALE GENOMIC DNA]</scope>
    <source>
        <strain evidence="2">Peat soil MAG SbF1</strain>
    </source>
</reference>
<gene>
    <name evidence="1" type="ORF">SBF1_1230011</name>
</gene>
<evidence type="ECO:0000313" key="2">
    <source>
        <dbReference type="Proteomes" id="UP000238916"/>
    </source>
</evidence>
<sequence length="77" mass="8699">MLKENWVVFTCVSGHTFGINPESVKENPADPEEIEEDARCPICLRVAEGIVERTVLMATNSDDEIILDNFYNSLKKI</sequence>
<protein>
    <submittedName>
        <fullName evidence="1">Uncharacterized protein</fullName>
    </submittedName>
</protein>
<accession>A0A2U3K276</accession>
<proteinExistence type="predicted"/>
<organism evidence="1 2">
    <name type="scientific">Candidatus Desulfosporosinus infrequens</name>
    <dbReference type="NCBI Taxonomy" id="2043169"/>
    <lineage>
        <taxon>Bacteria</taxon>
        <taxon>Bacillati</taxon>
        <taxon>Bacillota</taxon>
        <taxon>Clostridia</taxon>
        <taxon>Eubacteriales</taxon>
        <taxon>Desulfitobacteriaceae</taxon>
        <taxon>Desulfosporosinus</taxon>
    </lineage>
</organism>
<dbReference type="AlphaFoldDB" id="A0A2U3K276"/>
<dbReference type="EMBL" id="OMOF01000028">
    <property type="protein sequence ID" value="SPF33640.1"/>
    <property type="molecule type" value="Genomic_DNA"/>
</dbReference>
<name>A0A2U3K276_9FIRM</name>